<gene>
    <name evidence="1" type="ORF">P608_11955</name>
</gene>
<dbReference type="EMBL" id="AWTP01000109">
    <property type="protein sequence ID" value="KGH11875.1"/>
    <property type="molecule type" value="Genomic_DNA"/>
</dbReference>
<name>A0A0E3BU23_9BURK</name>
<proteinExistence type="predicted"/>
<evidence type="ECO:0000313" key="1">
    <source>
        <dbReference type="EMBL" id="KGH11875.1"/>
    </source>
</evidence>
<protein>
    <submittedName>
        <fullName evidence="1">Uncharacterized protein</fullName>
    </submittedName>
</protein>
<keyword evidence="2" id="KW-1185">Reference proteome</keyword>
<evidence type="ECO:0000313" key="2">
    <source>
        <dbReference type="Proteomes" id="UP000029549"/>
    </source>
</evidence>
<dbReference type="AlphaFoldDB" id="A0A0E3BU23"/>
<accession>A0A0E3BU23</accession>
<organism evidence="1 2">
    <name type="scientific">Comamonas thiooxydans</name>
    <dbReference type="NCBI Taxonomy" id="363952"/>
    <lineage>
        <taxon>Bacteria</taxon>
        <taxon>Pseudomonadati</taxon>
        <taxon>Pseudomonadota</taxon>
        <taxon>Betaproteobacteria</taxon>
        <taxon>Burkholderiales</taxon>
        <taxon>Comamonadaceae</taxon>
        <taxon>Comamonas</taxon>
    </lineage>
</organism>
<dbReference type="Proteomes" id="UP000029549">
    <property type="component" value="Unassembled WGS sequence"/>
</dbReference>
<reference evidence="1 2" key="1">
    <citation type="submission" date="2013-09" db="EMBL/GenBank/DDBJ databases">
        <title>High correlation between genotypes and phenotypes of environmental bacteria Comamonas testosteroni strains.</title>
        <authorList>
            <person name="Liu L."/>
            <person name="Zhu W."/>
            <person name="Xia X."/>
            <person name="Xu B."/>
            <person name="Luo M."/>
            <person name="Wang G."/>
        </authorList>
    </citation>
    <scope>NUCLEOTIDE SEQUENCE [LARGE SCALE GENOMIC DNA]</scope>
    <source>
        <strain evidence="1 2">DF2</strain>
    </source>
</reference>
<sequence length="75" mass="8379">MLQARLTRITIVIFRLVRLARAMAYSNGWLYLAVLSPPGPALCHRPQGAIGARRGLVRRTFMQEVMIEKIIAACA</sequence>
<comment type="caution">
    <text evidence="1">The sequence shown here is derived from an EMBL/GenBank/DDBJ whole genome shotgun (WGS) entry which is preliminary data.</text>
</comment>